<dbReference type="EC" id="3.1.1.11" evidence="3 11"/>
<dbReference type="GO" id="GO:0030599">
    <property type="term" value="F:pectinesterase activity"/>
    <property type="evidence" value="ECO:0007669"/>
    <property type="project" value="UniProtKB-UniRule"/>
</dbReference>
<accession>A0A830BI56</accession>
<protein>
    <recommendedName>
        <fullName evidence="3 11">Pectinesterase</fullName>
        <ecNumber evidence="3 11">3.1.1.11</ecNumber>
    </recommendedName>
</protein>
<sequence>MSSNISLVADGYPNWLKPHDRQLLENPLAPPNIVVAKDGSGQYKTIGEAIDAYPPGHQGRFSIYVKDGVYDEQVTIKVSCPNVLMYGDGIGKTIVTGSKSGRDLFATTTFACAANDAYGFIGKWITFRNTAGPTGEPAPAFRSQGDESAMFECSFEGYQDTLFYQLKKHFYGNCRIYGTIDFIFGYGEALIQNSDIIVRKPQAGHFNVITADGREHQQDKSGLVLQNCRIFPDNSWSPIGLNVKTYLGRPWKAFARTVVMQSYLDKFIEPEGWTVWDNTSNHKTCEVFEYSNRGPGANTEHRSKLFPNFKVLQKMEAAKFTVDSFLAGETWLPKTGIPYSPGL</sequence>
<dbReference type="GO" id="GO:0045490">
    <property type="term" value="P:pectin catabolic process"/>
    <property type="evidence" value="ECO:0007669"/>
    <property type="project" value="UniProtKB-UniRule"/>
</dbReference>
<dbReference type="UniPathway" id="UPA00545">
    <property type="reaction ID" value="UER00823"/>
</dbReference>
<dbReference type="InterPro" id="IPR033131">
    <property type="entry name" value="Pectinesterase_Asp_AS"/>
</dbReference>
<evidence type="ECO:0000256" key="5">
    <source>
        <dbReference type="ARBA" id="ARBA00022525"/>
    </source>
</evidence>
<dbReference type="InterPro" id="IPR012334">
    <property type="entry name" value="Pectin_lyas_fold"/>
</dbReference>
<organism evidence="13 14">
    <name type="scientific">Phtheirospermum japonicum</name>
    <dbReference type="NCBI Taxonomy" id="374723"/>
    <lineage>
        <taxon>Eukaryota</taxon>
        <taxon>Viridiplantae</taxon>
        <taxon>Streptophyta</taxon>
        <taxon>Embryophyta</taxon>
        <taxon>Tracheophyta</taxon>
        <taxon>Spermatophyta</taxon>
        <taxon>Magnoliopsida</taxon>
        <taxon>eudicotyledons</taxon>
        <taxon>Gunneridae</taxon>
        <taxon>Pentapetalae</taxon>
        <taxon>asterids</taxon>
        <taxon>lamiids</taxon>
        <taxon>Lamiales</taxon>
        <taxon>Orobanchaceae</taxon>
        <taxon>Orobanchaceae incertae sedis</taxon>
        <taxon>Phtheirospermum</taxon>
    </lineage>
</organism>
<dbReference type="SUPFAM" id="SSF51126">
    <property type="entry name" value="Pectin lyase-like"/>
    <property type="match status" value="1"/>
</dbReference>
<evidence type="ECO:0000256" key="9">
    <source>
        <dbReference type="ARBA" id="ARBA00047928"/>
    </source>
</evidence>
<comment type="pathway">
    <text evidence="2 11">Glycan metabolism; pectin degradation; 2-dehydro-3-deoxy-D-gluconate from pectin: step 1/5.</text>
</comment>
<dbReference type="Gene3D" id="2.160.20.10">
    <property type="entry name" value="Single-stranded right-handed beta-helix, Pectin lyase-like"/>
    <property type="match status" value="1"/>
</dbReference>
<feature type="active site" evidence="10">
    <location>
        <position position="181"/>
    </location>
</feature>
<evidence type="ECO:0000256" key="10">
    <source>
        <dbReference type="PROSITE-ProRule" id="PRU10040"/>
    </source>
</evidence>
<keyword evidence="7 11" id="KW-0063">Aspartyl esterase</keyword>
<keyword evidence="8" id="KW-0961">Cell wall biogenesis/degradation</keyword>
<evidence type="ECO:0000256" key="4">
    <source>
        <dbReference type="ARBA" id="ARBA00022512"/>
    </source>
</evidence>
<evidence type="ECO:0000256" key="2">
    <source>
        <dbReference type="ARBA" id="ARBA00005184"/>
    </source>
</evidence>
<keyword evidence="5" id="KW-0964">Secreted</keyword>
<dbReference type="PANTHER" id="PTHR31707">
    <property type="entry name" value="PECTINESTERASE"/>
    <property type="match status" value="1"/>
</dbReference>
<dbReference type="GO" id="GO:0042545">
    <property type="term" value="P:cell wall modification"/>
    <property type="evidence" value="ECO:0007669"/>
    <property type="project" value="UniProtKB-UniRule"/>
</dbReference>
<evidence type="ECO:0000313" key="14">
    <source>
        <dbReference type="Proteomes" id="UP000653305"/>
    </source>
</evidence>
<gene>
    <name evidence="13" type="ORF">PHJA_000653700</name>
</gene>
<evidence type="ECO:0000256" key="3">
    <source>
        <dbReference type="ARBA" id="ARBA00013229"/>
    </source>
</evidence>
<name>A0A830BI56_9LAMI</name>
<evidence type="ECO:0000259" key="12">
    <source>
        <dbReference type="Pfam" id="PF01095"/>
    </source>
</evidence>
<evidence type="ECO:0000256" key="6">
    <source>
        <dbReference type="ARBA" id="ARBA00022801"/>
    </source>
</evidence>
<dbReference type="EMBL" id="BMAC01000099">
    <property type="protein sequence ID" value="GFP85099.1"/>
    <property type="molecule type" value="Genomic_DNA"/>
</dbReference>
<reference evidence="13" key="1">
    <citation type="submission" date="2020-07" db="EMBL/GenBank/DDBJ databases">
        <title>Ethylene signaling mediates host invasion by parasitic plants.</title>
        <authorList>
            <person name="Yoshida S."/>
        </authorList>
    </citation>
    <scope>NUCLEOTIDE SEQUENCE</scope>
    <source>
        <strain evidence="13">Okayama</strain>
    </source>
</reference>
<dbReference type="Proteomes" id="UP000653305">
    <property type="component" value="Unassembled WGS sequence"/>
</dbReference>
<dbReference type="InterPro" id="IPR011050">
    <property type="entry name" value="Pectin_lyase_fold/virulence"/>
</dbReference>
<evidence type="ECO:0000313" key="13">
    <source>
        <dbReference type="EMBL" id="GFP85099.1"/>
    </source>
</evidence>
<keyword evidence="6 11" id="KW-0378">Hydrolase</keyword>
<dbReference type="Pfam" id="PF01095">
    <property type="entry name" value="Pectinesterase"/>
    <property type="match status" value="1"/>
</dbReference>
<comment type="caution">
    <text evidence="13">The sequence shown here is derived from an EMBL/GenBank/DDBJ whole genome shotgun (WGS) entry which is preliminary data.</text>
</comment>
<comment type="catalytic activity">
    <reaction evidence="9 11">
        <text>[(1-&gt;4)-alpha-D-galacturonosyl methyl ester](n) + n H2O = [(1-&gt;4)-alpha-D-galacturonosyl](n) + n methanol + n H(+)</text>
        <dbReference type="Rhea" id="RHEA:22380"/>
        <dbReference type="Rhea" id="RHEA-COMP:14570"/>
        <dbReference type="Rhea" id="RHEA-COMP:14573"/>
        <dbReference type="ChEBI" id="CHEBI:15377"/>
        <dbReference type="ChEBI" id="CHEBI:15378"/>
        <dbReference type="ChEBI" id="CHEBI:17790"/>
        <dbReference type="ChEBI" id="CHEBI:140522"/>
        <dbReference type="ChEBI" id="CHEBI:140523"/>
        <dbReference type="EC" id="3.1.1.11"/>
    </reaction>
</comment>
<comment type="subcellular location">
    <subcellularLocation>
        <location evidence="1">Secreted</location>
        <location evidence="1">Cell wall</location>
    </subcellularLocation>
</comment>
<dbReference type="OrthoDB" id="2019149at2759"/>
<keyword evidence="4" id="KW-0134">Cell wall</keyword>
<evidence type="ECO:0000256" key="7">
    <source>
        <dbReference type="ARBA" id="ARBA00023085"/>
    </source>
</evidence>
<feature type="domain" description="Pectinesterase catalytic" evidence="12">
    <location>
        <begin position="32"/>
        <end position="328"/>
    </location>
</feature>
<dbReference type="PROSITE" id="PS00503">
    <property type="entry name" value="PECTINESTERASE_2"/>
    <property type="match status" value="1"/>
</dbReference>
<proteinExistence type="predicted"/>
<dbReference type="AlphaFoldDB" id="A0A830BI56"/>
<keyword evidence="14" id="KW-1185">Reference proteome</keyword>
<dbReference type="InterPro" id="IPR000070">
    <property type="entry name" value="Pectinesterase_cat"/>
</dbReference>
<evidence type="ECO:0000256" key="1">
    <source>
        <dbReference type="ARBA" id="ARBA00004191"/>
    </source>
</evidence>
<dbReference type="FunFam" id="2.160.20.10:FF:000029">
    <property type="entry name" value="Pectinesterase 4"/>
    <property type="match status" value="1"/>
</dbReference>
<evidence type="ECO:0000256" key="11">
    <source>
        <dbReference type="RuleBase" id="RU000589"/>
    </source>
</evidence>
<evidence type="ECO:0000256" key="8">
    <source>
        <dbReference type="ARBA" id="ARBA00023316"/>
    </source>
</evidence>